<accession>A0A4Y4EWQ6</accession>
<dbReference type="InterPro" id="IPR001638">
    <property type="entry name" value="Solute-binding_3/MltF_N"/>
</dbReference>
<name>A0A4Y4EWQ6_9GAMM</name>
<dbReference type="Pfam" id="PF00497">
    <property type="entry name" value="SBP_bac_3"/>
    <property type="match status" value="1"/>
</dbReference>
<organism evidence="4 5">
    <name type="scientific">Halomonas halmophila</name>
    <dbReference type="NCBI Taxonomy" id="252"/>
    <lineage>
        <taxon>Bacteria</taxon>
        <taxon>Pseudomonadati</taxon>
        <taxon>Pseudomonadota</taxon>
        <taxon>Gammaproteobacteria</taxon>
        <taxon>Oceanospirillales</taxon>
        <taxon>Halomonadaceae</taxon>
        <taxon>Halomonas</taxon>
    </lineage>
</organism>
<proteinExistence type="inferred from homology"/>
<reference evidence="4 5" key="1">
    <citation type="submission" date="2019-06" db="EMBL/GenBank/DDBJ databases">
        <title>Whole genome shotgun sequence of Halomonas halmophila NBRC 15537.</title>
        <authorList>
            <person name="Hosoyama A."/>
            <person name="Uohara A."/>
            <person name="Ohji S."/>
            <person name="Ichikawa N."/>
        </authorList>
    </citation>
    <scope>NUCLEOTIDE SEQUENCE [LARGE SCALE GENOMIC DNA]</scope>
    <source>
        <strain evidence="4 5">NBRC 15537</strain>
    </source>
</reference>
<protein>
    <recommendedName>
        <fullName evidence="3">Solute-binding protein family 3/N-terminal domain-containing protein</fullName>
    </recommendedName>
</protein>
<dbReference type="AlphaFoldDB" id="A0A4Y4EWQ6"/>
<dbReference type="Gene3D" id="3.40.190.10">
    <property type="entry name" value="Periplasmic binding protein-like II"/>
    <property type="match status" value="2"/>
</dbReference>
<keyword evidence="2" id="KW-0732">Signal</keyword>
<dbReference type="PANTHER" id="PTHR35936">
    <property type="entry name" value="MEMBRANE-BOUND LYTIC MUREIN TRANSGLYCOSYLASE F"/>
    <property type="match status" value="1"/>
</dbReference>
<evidence type="ECO:0000256" key="2">
    <source>
        <dbReference type="ARBA" id="ARBA00022729"/>
    </source>
</evidence>
<feature type="domain" description="Solute-binding protein family 3/N-terminal" evidence="3">
    <location>
        <begin position="51"/>
        <end position="272"/>
    </location>
</feature>
<evidence type="ECO:0000256" key="1">
    <source>
        <dbReference type="ARBA" id="ARBA00010333"/>
    </source>
</evidence>
<comment type="similarity">
    <text evidence="1">Belongs to the bacterial solute-binding protein 3 family.</text>
</comment>
<sequence>MEHANLSRRRVRSTLANPLEVIMRCTRVILALLTGLLLPSAGGAHADRIVIASDEWCPYNCEPGSDKPGYVVELARHIFEKAGHEVVYKTLPWQRALQAGMDGDVTAVISVSEEPEGRQMIKPREPMGLYQVAFYTRTDSNWQYDGVDSLKGKAIGVIGGYSYFHALDAYIARRPDKINTNRGPTALERNLKMVANGRLEITMDNSAVANYTIVQSGLEDKLRLAGKNPSATTLHLAFTKEQPNTAHYARLWTQGIRRLLESGELATFLERYNVADWHRE</sequence>
<evidence type="ECO:0000313" key="5">
    <source>
        <dbReference type="Proteomes" id="UP000319812"/>
    </source>
</evidence>
<comment type="caution">
    <text evidence="4">The sequence shown here is derived from an EMBL/GenBank/DDBJ whole genome shotgun (WGS) entry which is preliminary data.</text>
</comment>
<gene>
    <name evidence="4" type="ORF">HHA01_05400</name>
</gene>
<keyword evidence="5" id="KW-1185">Reference proteome</keyword>
<dbReference type="SUPFAM" id="SSF53850">
    <property type="entry name" value="Periplasmic binding protein-like II"/>
    <property type="match status" value="1"/>
</dbReference>
<dbReference type="EMBL" id="BJOC01000010">
    <property type="protein sequence ID" value="GED21563.1"/>
    <property type="molecule type" value="Genomic_DNA"/>
</dbReference>
<dbReference type="OrthoDB" id="8587856at2"/>
<evidence type="ECO:0000313" key="4">
    <source>
        <dbReference type="EMBL" id="GED21563.1"/>
    </source>
</evidence>
<evidence type="ECO:0000259" key="3">
    <source>
        <dbReference type="Pfam" id="PF00497"/>
    </source>
</evidence>
<dbReference type="Proteomes" id="UP000319812">
    <property type="component" value="Unassembled WGS sequence"/>
</dbReference>
<dbReference type="PANTHER" id="PTHR35936:SF25">
    <property type="entry name" value="ABC TRANSPORTER SUBSTRATE-BINDING PROTEIN"/>
    <property type="match status" value="1"/>
</dbReference>